<evidence type="ECO:0000313" key="3">
    <source>
        <dbReference type="Proteomes" id="UP000006038"/>
    </source>
</evidence>
<dbReference type="Proteomes" id="UP000006038">
    <property type="component" value="Chromosome 8"/>
</dbReference>
<name>J3MVH1_ORYBR</name>
<dbReference type="HOGENOM" id="CLU_2188031_0_0_1"/>
<dbReference type="AlphaFoldDB" id="J3MVH1"/>
<proteinExistence type="predicted"/>
<accession>J3MVH1</accession>
<dbReference type="Gramene" id="OB08G31020.1">
    <property type="protein sequence ID" value="OB08G31020.1"/>
    <property type="gene ID" value="OB08G31020"/>
</dbReference>
<sequence length="109" mass="12753">MELDKNSFKPPDHALRQYFVENYNVKKTNVFQSKEEKMFRKHVISAYKNVFTTMSRTKHLIEDKCYPSSQACTPPLSLIVQTWKHTHQLGTESNQPMVKNGTNDEGYIK</sequence>
<dbReference type="EnsemblPlants" id="OB08G31020.1">
    <property type="protein sequence ID" value="OB08G31020.1"/>
    <property type="gene ID" value="OB08G31020"/>
</dbReference>
<feature type="region of interest" description="Disordered" evidence="1">
    <location>
        <begin position="90"/>
        <end position="109"/>
    </location>
</feature>
<evidence type="ECO:0000256" key="1">
    <source>
        <dbReference type="SAM" id="MobiDB-lite"/>
    </source>
</evidence>
<keyword evidence="3" id="KW-1185">Reference proteome</keyword>
<feature type="compositionally biased region" description="Polar residues" evidence="1">
    <location>
        <begin position="90"/>
        <end position="103"/>
    </location>
</feature>
<evidence type="ECO:0000313" key="2">
    <source>
        <dbReference type="EnsemblPlants" id="OB08G31020.1"/>
    </source>
</evidence>
<protein>
    <submittedName>
        <fullName evidence="2">Uncharacterized protein</fullName>
    </submittedName>
</protein>
<reference evidence="2" key="2">
    <citation type="submission" date="2013-04" db="UniProtKB">
        <authorList>
            <consortium name="EnsemblPlants"/>
        </authorList>
    </citation>
    <scope>IDENTIFICATION</scope>
</reference>
<reference evidence="2" key="1">
    <citation type="journal article" date="2013" name="Nat. Commun.">
        <title>Whole-genome sequencing of Oryza brachyantha reveals mechanisms underlying Oryza genome evolution.</title>
        <authorList>
            <person name="Chen J."/>
            <person name="Huang Q."/>
            <person name="Gao D."/>
            <person name="Wang J."/>
            <person name="Lang Y."/>
            <person name="Liu T."/>
            <person name="Li B."/>
            <person name="Bai Z."/>
            <person name="Luis Goicoechea J."/>
            <person name="Liang C."/>
            <person name="Chen C."/>
            <person name="Zhang W."/>
            <person name="Sun S."/>
            <person name="Liao Y."/>
            <person name="Zhang X."/>
            <person name="Yang L."/>
            <person name="Song C."/>
            <person name="Wang M."/>
            <person name="Shi J."/>
            <person name="Liu G."/>
            <person name="Liu J."/>
            <person name="Zhou H."/>
            <person name="Zhou W."/>
            <person name="Yu Q."/>
            <person name="An N."/>
            <person name="Chen Y."/>
            <person name="Cai Q."/>
            <person name="Wang B."/>
            <person name="Liu B."/>
            <person name="Min J."/>
            <person name="Huang Y."/>
            <person name="Wu H."/>
            <person name="Li Z."/>
            <person name="Zhang Y."/>
            <person name="Yin Y."/>
            <person name="Song W."/>
            <person name="Jiang J."/>
            <person name="Jackson S.A."/>
            <person name="Wing R.A."/>
            <person name="Wang J."/>
            <person name="Chen M."/>
        </authorList>
    </citation>
    <scope>NUCLEOTIDE SEQUENCE [LARGE SCALE GENOMIC DNA]</scope>
    <source>
        <strain evidence="2">cv. IRGC 101232</strain>
    </source>
</reference>
<organism evidence="2">
    <name type="scientific">Oryza brachyantha</name>
    <name type="common">malo sina</name>
    <dbReference type="NCBI Taxonomy" id="4533"/>
    <lineage>
        <taxon>Eukaryota</taxon>
        <taxon>Viridiplantae</taxon>
        <taxon>Streptophyta</taxon>
        <taxon>Embryophyta</taxon>
        <taxon>Tracheophyta</taxon>
        <taxon>Spermatophyta</taxon>
        <taxon>Magnoliopsida</taxon>
        <taxon>Liliopsida</taxon>
        <taxon>Poales</taxon>
        <taxon>Poaceae</taxon>
        <taxon>BOP clade</taxon>
        <taxon>Oryzoideae</taxon>
        <taxon>Oryzeae</taxon>
        <taxon>Oryzinae</taxon>
        <taxon>Oryza</taxon>
    </lineage>
</organism>